<reference evidence="2" key="1">
    <citation type="submission" date="2021-06" db="EMBL/GenBank/DDBJ databases">
        <title>Comparative genomics, transcriptomics and evolutionary studies reveal genomic signatures of adaptation to plant cell wall in hemibiotrophic fungi.</title>
        <authorList>
            <consortium name="DOE Joint Genome Institute"/>
            <person name="Baroncelli R."/>
            <person name="Diaz J.F."/>
            <person name="Benocci T."/>
            <person name="Peng M."/>
            <person name="Battaglia E."/>
            <person name="Haridas S."/>
            <person name="Andreopoulos W."/>
            <person name="Labutti K."/>
            <person name="Pangilinan J."/>
            <person name="Floch G.L."/>
            <person name="Makela M.R."/>
            <person name="Henrissat B."/>
            <person name="Grigoriev I.V."/>
            <person name="Crouch J.A."/>
            <person name="De Vries R.P."/>
            <person name="Sukno S.A."/>
            <person name="Thon M.R."/>
        </authorList>
    </citation>
    <scope>NUCLEOTIDE SEQUENCE</scope>
    <source>
        <strain evidence="2">CBS 125086</strain>
    </source>
</reference>
<evidence type="ECO:0000313" key="2">
    <source>
        <dbReference type="EMBL" id="KAK1561738.1"/>
    </source>
</evidence>
<feature type="region of interest" description="Disordered" evidence="1">
    <location>
        <begin position="1"/>
        <end position="43"/>
    </location>
</feature>
<dbReference type="RefSeq" id="XP_060406833.1">
    <property type="nucleotide sequence ID" value="XM_060556209.1"/>
</dbReference>
<dbReference type="Proteomes" id="UP001230504">
    <property type="component" value="Unassembled WGS sequence"/>
</dbReference>
<keyword evidence="3" id="KW-1185">Reference proteome</keyword>
<evidence type="ECO:0000313" key="3">
    <source>
        <dbReference type="Proteomes" id="UP001230504"/>
    </source>
</evidence>
<accession>A0AAD8UWZ0</accession>
<dbReference type="AlphaFoldDB" id="A0AAD8UWZ0"/>
<proteinExistence type="predicted"/>
<name>A0AAD8UWZ0_9PEZI</name>
<evidence type="ECO:0000256" key="1">
    <source>
        <dbReference type="SAM" id="MobiDB-lite"/>
    </source>
</evidence>
<comment type="caution">
    <text evidence="2">The sequence shown here is derived from an EMBL/GenBank/DDBJ whole genome shotgun (WGS) entry which is preliminary data.</text>
</comment>
<sequence>KRNDSRTQSWADVSRYGGGSDTRASGRFSSASGTSGQGTGIGAEGPGFGFRIPAGLGLHRICHLGRLN</sequence>
<protein>
    <submittedName>
        <fullName evidence="2">Uncharacterized protein</fullName>
    </submittedName>
</protein>
<feature type="non-terminal residue" evidence="2">
    <location>
        <position position="1"/>
    </location>
</feature>
<dbReference type="EMBL" id="JAHLJV010000236">
    <property type="protein sequence ID" value="KAK1561738.1"/>
    <property type="molecule type" value="Genomic_DNA"/>
</dbReference>
<feature type="compositionally biased region" description="Polar residues" evidence="1">
    <location>
        <begin position="1"/>
        <end position="11"/>
    </location>
</feature>
<organism evidence="2 3">
    <name type="scientific">Colletotrichum navitas</name>
    <dbReference type="NCBI Taxonomy" id="681940"/>
    <lineage>
        <taxon>Eukaryota</taxon>
        <taxon>Fungi</taxon>
        <taxon>Dikarya</taxon>
        <taxon>Ascomycota</taxon>
        <taxon>Pezizomycotina</taxon>
        <taxon>Sordariomycetes</taxon>
        <taxon>Hypocreomycetidae</taxon>
        <taxon>Glomerellales</taxon>
        <taxon>Glomerellaceae</taxon>
        <taxon>Colletotrichum</taxon>
        <taxon>Colletotrichum graminicola species complex</taxon>
    </lineage>
</organism>
<gene>
    <name evidence="2" type="ORF">LY79DRAFT_530858</name>
</gene>
<dbReference type="GeneID" id="85440449"/>